<feature type="active site" evidence="3">
    <location>
        <position position="46"/>
    </location>
</feature>
<sequence>MQTVYFVNAFTTQTPHSGNPAAVCVLDEWLAESTMQTMAAQHNLAETAFVVETGPGEFTIRWFTPTVEIDLCGHATLAAAHVLIEHFGMRNERLAFESASGTLFVSRKPQLTLDFPVRQLQNSEDADRYRRAFALPQATVLYNDLAALIECENEQAIRDFQPNYSAIEALPARIHYLTAPGDACDFVCRVFAPKLGIPEDPVTGSAYTSLMPYWSKKLQRTTLGAQQLSARGGHIRLELCNDRVLIGGQAQTVIVGKWAIEVDHAY</sequence>
<gene>
    <name evidence="4" type="ORF">MARGE09_P4029</name>
</gene>
<proteinExistence type="inferred from homology"/>
<name>A0AAN2BM90_9GAMM</name>
<dbReference type="KEGG" id="marq:MARGE09_P4029"/>
<dbReference type="Proteomes" id="UP001320119">
    <property type="component" value="Chromosome"/>
</dbReference>
<dbReference type="PIRSF" id="PIRSF016184">
    <property type="entry name" value="PhzC_PhzF"/>
    <property type="match status" value="1"/>
</dbReference>
<protein>
    <recommendedName>
        <fullName evidence="6">PhzF family phenazine biosynthesis protein</fullName>
    </recommendedName>
</protein>
<dbReference type="PANTHER" id="PTHR13774">
    <property type="entry name" value="PHENAZINE BIOSYNTHESIS PROTEIN"/>
    <property type="match status" value="1"/>
</dbReference>
<evidence type="ECO:0000256" key="3">
    <source>
        <dbReference type="PIRSR" id="PIRSR016184-1"/>
    </source>
</evidence>
<dbReference type="SUPFAM" id="SSF54506">
    <property type="entry name" value="Diaminopimelate epimerase-like"/>
    <property type="match status" value="1"/>
</dbReference>
<organism evidence="4 5">
    <name type="scientific">Marinagarivorans cellulosilyticus</name>
    <dbReference type="NCBI Taxonomy" id="2721545"/>
    <lineage>
        <taxon>Bacteria</taxon>
        <taxon>Pseudomonadati</taxon>
        <taxon>Pseudomonadota</taxon>
        <taxon>Gammaproteobacteria</taxon>
        <taxon>Cellvibrionales</taxon>
        <taxon>Cellvibrionaceae</taxon>
        <taxon>Marinagarivorans</taxon>
    </lineage>
</organism>
<dbReference type="EMBL" id="AP023086">
    <property type="protein sequence ID" value="BCD99827.1"/>
    <property type="molecule type" value="Genomic_DNA"/>
</dbReference>
<dbReference type="NCBIfam" id="TIGR00654">
    <property type="entry name" value="PhzF_family"/>
    <property type="match status" value="1"/>
</dbReference>
<dbReference type="GO" id="GO:0005737">
    <property type="term" value="C:cytoplasm"/>
    <property type="evidence" value="ECO:0007669"/>
    <property type="project" value="TreeGrafter"/>
</dbReference>
<dbReference type="PANTHER" id="PTHR13774:SF17">
    <property type="entry name" value="PHENAZINE BIOSYNTHESIS-LIKE DOMAIN-CONTAINING PROTEIN"/>
    <property type="match status" value="1"/>
</dbReference>
<evidence type="ECO:0000256" key="1">
    <source>
        <dbReference type="ARBA" id="ARBA00008270"/>
    </source>
</evidence>
<evidence type="ECO:0000313" key="4">
    <source>
        <dbReference type="EMBL" id="BCD99827.1"/>
    </source>
</evidence>
<dbReference type="InterPro" id="IPR003719">
    <property type="entry name" value="Phenazine_PhzF-like"/>
</dbReference>
<keyword evidence="5" id="KW-1185">Reference proteome</keyword>
<comment type="similarity">
    <text evidence="1">Belongs to the PhzF family.</text>
</comment>
<evidence type="ECO:0008006" key="6">
    <source>
        <dbReference type="Google" id="ProtNLM"/>
    </source>
</evidence>
<evidence type="ECO:0000313" key="5">
    <source>
        <dbReference type="Proteomes" id="UP001320119"/>
    </source>
</evidence>
<accession>A0AAN2BM90</accession>
<dbReference type="Gene3D" id="3.10.310.10">
    <property type="entry name" value="Diaminopimelate Epimerase, Chain A, domain 1"/>
    <property type="match status" value="2"/>
</dbReference>
<dbReference type="Pfam" id="PF02567">
    <property type="entry name" value="PhzC-PhzF"/>
    <property type="match status" value="1"/>
</dbReference>
<evidence type="ECO:0000256" key="2">
    <source>
        <dbReference type="ARBA" id="ARBA00023235"/>
    </source>
</evidence>
<dbReference type="AlphaFoldDB" id="A0AAN2BM90"/>
<dbReference type="RefSeq" id="WP_236985124.1">
    <property type="nucleotide sequence ID" value="NZ_AP023086.1"/>
</dbReference>
<reference evidence="4 5" key="1">
    <citation type="journal article" date="2022" name="IScience">
        <title>An ultrasensitive nanofiber-based assay for enzymatic hydrolysis and deep-sea microbial degradation of cellulose.</title>
        <authorList>
            <person name="Tsudome M."/>
            <person name="Tachioka M."/>
            <person name="Miyazaki M."/>
            <person name="Uchimura K."/>
            <person name="Tsuda M."/>
            <person name="Takaki Y."/>
            <person name="Deguchi S."/>
        </authorList>
    </citation>
    <scope>NUCLEOTIDE SEQUENCE [LARGE SCALE GENOMIC DNA]</scope>
    <source>
        <strain evidence="4 5">GE09</strain>
    </source>
</reference>
<dbReference type="GO" id="GO:0016853">
    <property type="term" value="F:isomerase activity"/>
    <property type="evidence" value="ECO:0007669"/>
    <property type="project" value="UniProtKB-KW"/>
</dbReference>
<keyword evidence="2" id="KW-0413">Isomerase</keyword>